<keyword evidence="1" id="KW-0433">Leucine-rich repeat</keyword>
<evidence type="ECO:0000259" key="8">
    <source>
        <dbReference type="Pfam" id="PF23559"/>
    </source>
</evidence>
<comment type="caution">
    <text evidence="10">The sequence shown here is derived from an EMBL/GenBank/DDBJ whole genome shotgun (WGS) entry which is preliminary data.</text>
</comment>
<evidence type="ECO:0000313" key="11">
    <source>
        <dbReference type="Proteomes" id="UP001054252"/>
    </source>
</evidence>
<keyword evidence="3" id="KW-0547">Nucleotide-binding</keyword>
<dbReference type="PANTHER" id="PTHR36766">
    <property type="entry name" value="PLANT BROAD-SPECTRUM MILDEW RESISTANCE PROTEIN RPW8"/>
    <property type="match status" value="1"/>
</dbReference>
<feature type="domain" description="Disease resistance protein winged helix" evidence="8">
    <location>
        <begin position="415"/>
        <end position="485"/>
    </location>
</feature>
<dbReference type="Gene3D" id="1.10.10.10">
    <property type="entry name" value="Winged helix-like DNA-binding domain superfamily/Winged helix DNA-binding domain"/>
    <property type="match status" value="1"/>
</dbReference>
<feature type="domain" description="R13L1/DRL21-like LRR repeat region" evidence="9">
    <location>
        <begin position="658"/>
        <end position="788"/>
    </location>
</feature>
<dbReference type="FunFam" id="1.10.10.10:FF:000322">
    <property type="entry name" value="Probable disease resistance protein At1g63360"/>
    <property type="match status" value="1"/>
</dbReference>
<accession>A0AAV5KD29</accession>
<feature type="domain" description="Disease resistance N-terminal" evidence="7">
    <location>
        <begin position="3"/>
        <end position="76"/>
    </location>
</feature>
<dbReference type="PRINTS" id="PR00364">
    <property type="entry name" value="DISEASERSIST"/>
</dbReference>
<dbReference type="Gene3D" id="3.80.10.10">
    <property type="entry name" value="Ribonuclease Inhibitor"/>
    <property type="match status" value="3"/>
</dbReference>
<dbReference type="InterPro" id="IPR027417">
    <property type="entry name" value="P-loop_NTPase"/>
</dbReference>
<sequence>MEQINLAVTWKLELKKLCSKLTMIRAVLQDAEDRGLLSSPPVKIWLGKLRDVAREAEDVVDEVAYERLRREVEFENQLKKVCCFFFTLSNPLVFRLKMNNKINNLITSIVEINDEATQFGLQSRLAGHMLESRSNPTTTYSCLGYCSEVIGRKDDVSKIVDLLINSSNKQPLSVISIWGMGGLGKTTLVKSVLKDEKISKHFGKIMFVCVSEDFDVKRILKEIFESLTQMSCSIENLSTLVETIRGKLENENYLLILDDVWNEDSLKWEALRGCLLEINKNRGSRMVVTTRSEKVALTMGTVDEHMYHLKGLKHEECWSIMEQRAFGDSLVPNPELEGIGRQIAKKCGGVPLVANVIGAAMGNKKDRCEWLSIKNLDAWDSLKDDREVGIQRILQLSFDRLPSSTLKQCFAFCSILPKDYPIQKEVLIQLWMAEGYLQPPEGSSMVTEDIGNKCFNDLLSYSLIEEERDSHGNIYKMHDLIHDLAMHNSKSETLIFKASSERNIAHVQHLNLVDSGERMPTNFEEVAKKLHSLFCEADNFSKMSESFKRLHILKLWGADKLHQLPVSVGKMKHLRFLDISGANIKEVPQFIMKLYNLQTFRFMNCHSIEEQPKGVENLVNLKHIYFNNEKCMPVGIGRLTNLQTLGLFVVGQQGGNQIEELGSLSRLKGELWISHLEHVENYSESSKAKLCEKIGVDKLKLEWKWGRNIMESKIDETVLEGLQPYSSLRSFIVKGYGGEKCPSWMNCSLGESFFLNNLVELNLEFCDQLKCIPNMSGFSALQQFNIIRCKELTSVGDEAFVLPISLRQLLVSYCPRLETIGDSLCTLTCLEDLELNGCENLRPIPSVNGLSSLKKLSIVDCDGLVYLPIGLSSCTALKVLWISNCRNLISISEDLKKLHSLVVLRIHDCKNLRSIPEENLPSNIGVDWVGKTNIYNTSSSTAQCSMRSDN</sequence>
<keyword evidence="11" id="KW-1185">Reference proteome</keyword>
<reference evidence="10 11" key="1">
    <citation type="journal article" date="2021" name="Commun. Biol.">
        <title>The genome of Shorea leprosula (Dipterocarpaceae) highlights the ecological relevance of drought in aseasonal tropical rainforests.</title>
        <authorList>
            <person name="Ng K.K.S."/>
            <person name="Kobayashi M.J."/>
            <person name="Fawcett J.A."/>
            <person name="Hatakeyama M."/>
            <person name="Paape T."/>
            <person name="Ng C.H."/>
            <person name="Ang C.C."/>
            <person name="Tnah L.H."/>
            <person name="Lee C.T."/>
            <person name="Nishiyama T."/>
            <person name="Sese J."/>
            <person name="O'Brien M.J."/>
            <person name="Copetti D."/>
            <person name="Mohd Noor M.I."/>
            <person name="Ong R.C."/>
            <person name="Putra M."/>
            <person name="Sireger I.Z."/>
            <person name="Indrioko S."/>
            <person name="Kosugi Y."/>
            <person name="Izuno A."/>
            <person name="Isagi Y."/>
            <person name="Lee S.L."/>
            <person name="Shimizu K.K."/>
        </authorList>
    </citation>
    <scope>NUCLEOTIDE SEQUENCE [LARGE SCALE GENOMIC DNA]</scope>
    <source>
        <strain evidence="10">214</strain>
    </source>
</reference>
<dbReference type="AlphaFoldDB" id="A0AAV5KD29"/>
<dbReference type="InterPro" id="IPR036388">
    <property type="entry name" value="WH-like_DNA-bd_sf"/>
</dbReference>
<dbReference type="Gene3D" id="1.10.8.430">
    <property type="entry name" value="Helical domain of apoptotic protease-activating factors"/>
    <property type="match status" value="1"/>
</dbReference>
<evidence type="ECO:0000259" key="7">
    <source>
        <dbReference type="Pfam" id="PF18052"/>
    </source>
</evidence>
<dbReference type="InterPro" id="IPR042197">
    <property type="entry name" value="Apaf_helical"/>
</dbReference>
<keyword evidence="4" id="KW-0611">Plant defense</keyword>
<evidence type="ECO:0000313" key="10">
    <source>
        <dbReference type="EMBL" id="GKV22478.1"/>
    </source>
</evidence>
<evidence type="ECO:0000256" key="3">
    <source>
        <dbReference type="ARBA" id="ARBA00022741"/>
    </source>
</evidence>
<dbReference type="Pfam" id="PF25019">
    <property type="entry name" value="LRR_R13L1-DRL21"/>
    <property type="match status" value="1"/>
</dbReference>
<dbReference type="InterPro" id="IPR056789">
    <property type="entry name" value="LRR_R13L1-DRL21"/>
</dbReference>
<evidence type="ECO:0000256" key="4">
    <source>
        <dbReference type="ARBA" id="ARBA00022821"/>
    </source>
</evidence>
<evidence type="ECO:0000256" key="2">
    <source>
        <dbReference type="ARBA" id="ARBA00022737"/>
    </source>
</evidence>
<dbReference type="FunFam" id="3.40.50.300:FF:001091">
    <property type="entry name" value="Probable disease resistance protein At1g61300"/>
    <property type="match status" value="1"/>
</dbReference>
<protein>
    <submittedName>
        <fullName evidence="10">Uncharacterized protein</fullName>
    </submittedName>
</protein>
<proteinExistence type="predicted"/>
<dbReference type="InterPro" id="IPR058922">
    <property type="entry name" value="WHD_DRP"/>
</dbReference>
<dbReference type="InterPro" id="IPR002182">
    <property type="entry name" value="NB-ARC"/>
</dbReference>
<evidence type="ECO:0000256" key="5">
    <source>
        <dbReference type="ARBA" id="ARBA00022840"/>
    </source>
</evidence>
<dbReference type="InterPro" id="IPR041118">
    <property type="entry name" value="Rx_N"/>
</dbReference>
<dbReference type="GO" id="GO:0051707">
    <property type="term" value="P:response to other organism"/>
    <property type="evidence" value="ECO:0007669"/>
    <property type="project" value="UniProtKB-ARBA"/>
</dbReference>
<dbReference type="InterPro" id="IPR032675">
    <property type="entry name" value="LRR_dom_sf"/>
</dbReference>
<keyword evidence="2" id="KW-0677">Repeat</keyword>
<dbReference type="Gene3D" id="1.20.5.4130">
    <property type="match status" value="1"/>
</dbReference>
<dbReference type="EMBL" id="BPVZ01000060">
    <property type="protein sequence ID" value="GKV22478.1"/>
    <property type="molecule type" value="Genomic_DNA"/>
</dbReference>
<dbReference type="PANTHER" id="PTHR36766:SF70">
    <property type="entry name" value="DISEASE RESISTANCE PROTEIN RGA4"/>
    <property type="match status" value="1"/>
</dbReference>
<evidence type="ECO:0000259" key="9">
    <source>
        <dbReference type="Pfam" id="PF25019"/>
    </source>
</evidence>
<dbReference type="Pfam" id="PF18052">
    <property type="entry name" value="Rx_N"/>
    <property type="match status" value="1"/>
</dbReference>
<dbReference type="GO" id="GO:0006952">
    <property type="term" value="P:defense response"/>
    <property type="evidence" value="ECO:0007669"/>
    <property type="project" value="UniProtKB-KW"/>
</dbReference>
<dbReference type="GO" id="GO:0005524">
    <property type="term" value="F:ATP binding"/>
    <property type="evidence" value="ECO:0007669"/>
    <property type="project" value="UniProtKB-KW"/>
</dbReference>
<dbReference type="SUPFAM" id="SSF52058">
    <property type="entry name" value="L domain-like"/>
    <property type="match status" value="1"/>
</dbReference>
<dbReference type="Gene3D" id="3.40.50.300">
    <property type="entry name" value="P-loop containing nucleotide triphosphate hydrolases"/>
    <property type="match status" value="1"/>
</dbReference>
<keyword evidence="5" id="KW-0067">ATP-binding</keyword>
<dbReference type="Proteomes" id="UP001054252">
    <property type="component" value="Unassembled WGS sequence"/>
</dbReference>
<name>A0AAV5KD29_9ROSI</name>
<evidence type="ECO:0000259" key="6">
    <source>
        <dbReference type="Pfam" id="PF00931"/>
    </source>
</evidence>
<dbReference type="SUPFAM" id="SSF52540">
    <property type="entry name" value="P-loop containing nucleoside triphosphate hydrolases"/>
    <property type="match status" value="1"/>
</dbReference>
<feature type="domain" description="NB-ARC" evidence="6">
    <location>
        <begin position="153"/>
        <end position="327"/>
    </location>
</feature>
<dbReference type="GO" id="GO:0043531">
    <property type="term" value="F:ADP binding"/>
    <property type="evidence" value="ECO:0007669"/>
    <property type="project" value="InterPro"/>
</dbReference>
<evidence type="ECO:0000256" key="1">
    <source>
        <dbReference type="ARBA" id="ARBA00022614"/>
    </source>
</evidence>
<dbReference type="Pfam" id="PF00931">
    <property type="entry name" value="NB-ARC"/>
    <property type="match status" value="1"/>
</dbReference>
<gene>
    <name evidence="10" type="ORF">SLEP1_g32346</name>
</gene>
<organism evidence="10 11">
    <name type="scientific">Rubroshorea leprosula</name>
    <dbReference type="NCBI Taxonomy" id="152421"/>
    <lineage>
        <taxon>Eukaryota</taxon>
        <taxon>Viridiplantae</taxon>
        <taxon>Streptophyta</taxon>
        <taxon>Embryophyta</taxon>
        <taxon>Tracheophyta</taxon>
        <taxon>Spermatophyta</taxon>
        <taxon>Magnoliopsida</taxon>
        <taxon>eudicotyledons</taxon>
        <taxon>Gunneridae</taxon>
        <taxon>Pentapetalae</taxon>
        <taxon>rosids</taxon>
        <taxon>malvids</taxon>
        <taxon>Malvales</taxon>
        <taxon>Dipterocarpaceae</taxon>
        <taxon>Rubroshorea</taxon>
    </lineage>
</organism>
<dbReference type="Pfam" id="PF23559">
    <property type="entry name" value="WHD_DRP"/>
    <property type="match status" value="1"/>
</dbReference>